<evidence type="ECO:0000313" key="1">
    <source>
        <dbReference type="EMBL" id="PWA83824.1"/>
    </source>
</evidence>
<organism evidence="1 2">
    <name type="scientific">Artemisia annua</name>
    <name type="common">Sweet wormwood</name>
    <dbReference type="NCBI Taxonomy" id="35608"/>
    <lineage>
        <taxon>Eukaryota</taxon>
        <taxon>Viridiplantae</taxon>
        <taxon>Streptophyta</taxon>
        <taxon>Embryophyta</taxon>
        <taxon>Tracheophyta</taxon>
        <taxon>Spermatophyta</taxon>
        <taxon>Magnoliopsida</taxon>
        <taxon>eudicotyledons</taxon>
        <taxon>Gunneridae</taxon>
        <taxon>Pentapetalae</taxon>
        <taxon>asterids</taxon>
        <taxon>campanulids</taxon>
        <taxon>Asterales</taxon>
        <taxon>Asteraceae</taxon>
        <taxon>Asteroideae</taxon>
        <taxon>Anthemideae</taxon>
        <taxon>Artemisiinae</taxon>
        <taxon>Artemisia</taxon>
    </lineage>
</organism>
<comment type="caution">
    <text evidence="1">The sequence shown here is derived from an EMBL/GenBank/DDBJ whole genome shotgun (WGS) entry which is preliminary data.</text>
</comment>
<sequence length="89" mass="9639">MNGARLNTHAKMTTVSNSMGSVVKSLGSTLNACNLQNERDYGSLADDYGLKVSVGLPQVMRNTVALKRNEKVDEDDLGRRSLAELKARG</sequence>
<dbReference type="AlphaFoldDB" id="A0A2U1PDJ0"/>
<gene>
    <name evidence="1" type="ORF">CTI12_AA164550</name>
</gene>
<dbReference type="Proteomes" id="UP000245207">
    <property type="component" value="Unassembled WGS sequence"/>
</dbReference>
<accession>A0A2U1PDJ0</accession>
<proteinExistence type="predicted"/>
<protein>
    <submittedName>
        <fullName evidence="1">Uncharacterized protein</fullName>
    </submittedName>
</protein>
<name>A0A2U1PDJ0_ARTAN</name>
<dbReference type="EMBL" id="PKPP01001300">
    <property type="protein sequence ID" value="PWA83824.1"/>
    <property type="molecule type" value="Genomic_DNA"/>
</dbReference>
<dbReference type="OrthoDB" id="10266568at2759"/>
<reference evidence="1 2" key="1">
    <citation type="journal article" date="2018" name="Mol. Plant">
        <title>The genome of Artemisia annua provides insight into the evolution of Asteraceae family and artemisinin biosynthesis.</title>
        <authorList>
            <person name="Shen Q."/>
            <person name="Zhang L."/>
            <person name="Liao Z."/>
            <person name="Wang S."/>
            <person name="Yan T."/>
            <person name="Shi P."/>
            <person name="Liu M."/>
            <person name="Fu X."/>
            <person name="Pan Q."/>
            <person name="Wang Y."/>
            <person name="Lv Z."/>
            <person name="Lu X."/>
            <person name="Zhang F."/>
            <person name="Jiang W."/>
            <person name="Ma Y."/>
            <person name="Chen M."/>
            <person name="Hao X."/>
            <person name="Li L."/>
            <person name="Tang Y."/>
            <person name="Lv G."/>
            <person name="Zhou Y."/>
            <person name="Sun X."/>
            <person name="Brodelius P.E."/>
            <person name="Rose J.K.C."/>
            <person name="Tang K."/>
        </authorList>
    </citation>
    <scope>NUCLEOTIDE SEQUENCE [LARGE SCALE GENOMIC DNA]</scope>
    <source>
        <strain evidence="2">cv. Huhao1</strain>
        <tissue evidence="1">Leaf</tissue>
    </source>
</reference>
<evidence type="ECO:0000313" key="2">
    <source>
        <dbReference type="Proteomes" id="UP000245207"/>
    </source>
</evidence>
<dbReference type="STRING" id="35608.A0A2U1PDJ0"/>
<keyword evidence="2" id="KW-1185">Reference proteome</keyword>